<evidence type="ECO:0000313" key="1">
    <source>
        <dbReference type="EMBL" id="MFC6999759.1"/>
    </source>
</evidence>
<organism evidence="1 2">
    <name type="scientific">Rufibacter roseus</name>
    <dbReference type="NCBI Taxonomy" id="1567108"/>
    <lineage>
        <taxon>Bacteria</taxon>
        <taxon>Pseudomonadati</taxon>
        <taxon>Bacteroidota</taxon>
        <taxon>Cytophagia</taxon>
        <taxon>Cytophagales</taxon>
        <taxon>Hymenobacteraceae</taxon>
        <taxon>Rufibacter</taxon>
    </lineage>
</organism>
<evidence type="ECO:0000313" key="2">
    <source>
        <dbReference type="Proteomes" id="UP001596405"/>
    </source>
</evidence>
<proteinExistence type="predicted"/>
<dbReference type="RefSeq" id="WP_066620700.1">
    <property type="nucleotide sequence ID" value="NZ_JBHSYQ010000016.1"/>
</dbReference>
<dbReference type="Proteomes" id="UP001596405">
    <property type="component" value="Unassembled WGS sequence"/>
</dbReference>
<protein>
    <submittedName>
        <fullName evidence="1">Uncharacterized protein</fullName>
    </submittedName>
</protein>
<name>A0ABW2DU11_9BACT</name>
<dbReference type="EMBL" id="JBHSYQ010000016">
    <property type="protein sequence ID" value="MFC6999759.1"/>
    <property type="molecule type" value="Genomic_DNA"/>
</dbReference>
<accession>A0ABW2DU11</accession>
<comment type="caution">
    <text evidence="1">The sequence shown here is derived from an EMBL/GenBank/DDBJ whole genome shotgun (WGS) entry which is preliminary data.</text>
</comment>
<gene>
    <name evidence="1" type="ORF">ACFQHR_19140</name>
</gene>
<reference evidence="2" key="1">
    <citation type="journal article" date="2019" name="Int. J. Syst. Evol. Microbiol.">
        <title>The Global Catalogue of Microorganisms (GCM) 10K type strain sequencing project: providing services to taxonomists for standard genome sequencing and annotation.</title>
        <authorList>
            <consortium name="The Broad Institute Genomics Platform"/>
            <consortium name="The Broad Institute Genome Sequencing Center for Infectious Disease"/>
            <person name="Wu L."/>
            <person name="Ma J."/>
        </authorList>
    </citation>
    <scope>NUCLEOTIDE SEQUENCE [LARGE SCALE GENOMIC DNA]</scope>
    <source>
        <strain evidence="2">CGMCC 4.7393</strain>
    </source>
</reference>
<keyword evidence="2" id="KW-1185">Reference proteome</keyword>
<sequence length="72" mass="8194">MKQKIQLPAIHDKDLRKVLDKFGLSNLIDDGKANCHSCSKQITFDNLYGLKVLNQNIIIFCDEPECIDKSSK</sequence>